<evidence type="ECO:0000313" key="1">
    <source>
        <dbReference type="EMBL" id="KAF0449731.1"/>
    </source>
</evidence>
<organism evidence="1 2">
    <name type="scientific">Gigaspora margarita</name>
    <dbReference type="NCBI Taxonomy" id="4874"/>
    <lineage>
        <taxon>Eukaryota</taxon>
        <taxon>Fungi</taxon>
        <taxon>Fungi incertae sedis</taxon>
        <taxon>Mucoromycota</taxon>
        <taxon>Glomeromycotina</taxon>
        <taxon>Glomeromycetes</taxon>
        <taxon>Diversisporales</taxon>
        <taxon>Gigasporaceae</taxon>
        <taxon>Gigaspora</taxon>
    </lineage>
</organism>
<reference evidence="1 2" key="1">
    <citation type="journal article" date="2019" name="Environ. Microbiol.">
        <title>At the nexus of three kingdoms: the genome of the mycorrhizal fungus Gigaspora margarita provides insights into plant, endobacterial and fungal interactions.</title>
        <authorList>
            <person name="Venice F."/>
            <person name="Ghignone S."/>
            <person name="Salvioli di Fossalunga A."/>
            <person name="Amselem J."/>
            <person name="Novero M."/>
            <person name="Xianan X."/>
            <person name="Sedzielewska Toro K."/>
            <person name="Morin E."/>
            <person name="Lipzen A."/>
            <person name="Grigoriev I.V."/>
            <person name="Henrissat B."/>
            <person name="Martin F.M."/>
            <person name="Bonfante P."/>
        </authorList>
    </citation>
    <scope>NUCLEOTIDE SEQUENCE [LARGE SCALE GENOMIC DNA]</scope>
    <source>
        <strain evidence="1 2">BEG34</strain>
    </source>
</reference>
<accession>A0A8H3XCX8</accession>
<evidence type="ECO:0000313" key="2">
    <source>
        <dbReference type="Proteomes" id="UP000439903"/>
    </source>
</evidence>
<comment type="caution">
    <text evidence="1">The sequence shown here is derived from an EMBL/GenBank/DDBJ whole genome shotgun (WGS) entry which is preliminary data.</text>
</comment>
<proteinExistence type="predicted"/>
<dbReference type="AlphaFoldDB" id="A0A8H3XCX8"/>
<keyword evidence="2" id="KW-1185">Reference proteome</keyword>
<dbReference type="EMBL" id="WTPW01001204">
    <property type="protein sequence ID" value="KAF0449731.1"/>
    <property type="molecule type" value="Genomic_DNA"/>
</dbReference>
<name>A0A8H3XCX8_GIGMA</name>
<gene>
    <name evidence="1" type="ORF">F8M41_002405</name>
</gene>
<protein>
    <submittedName>
        <fullName evidence="1">Uncharacterized protein</fullName>
    </submittedName>
</protein>
<dbReference type="OrthoDB" id="2470925at2759"/>
<sequence length="100" mass="11318">MKIEQVFLYVRHAMDEWINGHDSGRLKPSGTVTQMLLVTSAVYSLHMNSNNGERLEEFRRSENRDLYGGEELPFAVATSGVSQMHRAGTVRRLHTASVKL</sequence>
<dbReference type="Proteomes" id="UP000439903">
    <property type="component" value="Unassembled WGS sequence"/>
</dbReference>